<keyword evidence="5" id="KW-0640">Prion</keyword>
<proteinExistence type="inferred from homology"/>
<evidence type="ECO:0000256" key="6">
    <source>
        <dbReference type="ARBA" id="ARBA00022723"/>
    </source>
</evidence>
<sequence length="179" mass="20291">MRRYLGSWWTAIFFALLISDLSLVKAKGTRQRNKSNRKSLQTNRANPTTVQPPERLQGAFIRQGRKLAIDFGEEGNSYYEAHYQLFPDEIHYVGCTESNVTKDVFISNCVNATHTANKLEPLEEKNASDIHSRVMEQLIMELCALKHCEFGTETGSGLKLSLDQSVMVYLVILACFVVK</sequence>
<feature type="compositionally biased region" description="Polar residues" evidence="14">
    <location>
        <begin position="38"/>
        <end position="51"/>
    </location>
</feature>
<evidence type="ECO:0000259" key="16">
    <source>
        <dbReference type="Pfam" id="PF00377"/>
    </source>
</evidence>
<protein>
    <recommendedName>
        <fullName evidence="16">Prion/Doppel protein beta-ribbon domain-containing protein</fullName>
    </recommendedName>
</protein>
<feature type="signal peptide" evidence="15">
    <location>
        <begin position="1"/>
        <end position="26"/>
    </location>
</feature>
<evidence type="ECO:0000313" key="17">
    <source>
        <dbReference type="Ensembl" id="ENSVURP00010015588.1"/>
    </source>
</evidence>
<organism evidence="17 18">
    <name type="scientific">Vombatus ursinus</name>
    <name type="common">Common wombat</name>
    <dbReference type="NCBI Taxonomy" id="29139"/>
    <lineage>
        <taxon>Eukaryota</taxon>
        <taxon>Metazoa</taxon>
        <taxon>Chordata</taxon>
        <taxon>Craniata</taxon>
        <taxon>Vertebrata</taxon>
        <taxon>Euteleostomi</taxon>
        <taxon>Mammalia</taxon>
        <taxon>Metatheria</taxon>
        <taxon>Diprotodontia</taxon>
        <taxon>Vombatidae</taxon>
        <taxon>Vombatus</taxon>
    </lineage>
</organism>
<evidence type="ECO:0000256" key="5">
    <source>
        <dbReference type="ARBA" id="ARBA00022678"/>
    </source>
</evidence>
<dbReference type="GO" id="GO:0098552">
    <property type="term" value="C:side of membrane"/>
    <property type="evidence" value="ECO:0007669"/>
    <property type="project" value="UniProtKB-KW"/>
</dbReference>
<keyword evidence="6" id="KW-0479">Metal-binding</keyword>
<dbReference type="OMA" id="HYDGCSE"/>
<dbReference type="PANTHER" id="PTHR15506:SF0">
    <property type="entry name" value="PRION-LIKE PROTEIN DOPPEL"/>
    <property type="match status" value="1"/>
</dbReference>
<evidence type="ECO:0000256" key="3">
    <source>
        <dbReference type="ARBA" id="ARBA00022475"/>
    </source>
</evidence>
<keyword evidence="3" id="KW-1003">Cell membrane</keyword>
<dbReference type="Gene3D" id="1.10.790.10">
    <property type="entry name" value="Prion/Doppel protein, beta-ribbon domain"/>
    <property type="match status" value="1"/>
</dbReference>
<dbReference type="Pfam" id="PF11466">
    <property type="entry name" value="Doppel"/>
    <property type="match status" value="1"/>
</dbReference>
<evidence type="ECO:0000256" key="11">
    <source>
        <dbReference type="ARBA" id="ARBA00023157"/>
    </source>
</evidence>
<dbReference type="STRING" id="29139.ENSVURP00010015588"/>
<dbReference type="GeneTree" id="ENSGT00390000017668"/>
<dbReference type="InterPro" id="IPR021566">
    <property type="entry name" value="Doppel"/>
</dbReference>
<reference evidence="18" key="1">
    <citation type="submission" date="2018-12" db="EMBL/GenBank/DDBJ databases">
        <authorList>
            <person name="Yazar S."/>
        </authorList>
    </citation>
    <scope>NUCLEOTIDE SEQUENCE [LARGE SCALE GENOMIC DNA]</scope>
</reference>
<feature type="chain" id="PRO_5021257386" description="Prion/Doppel protein beta-ribbon domain-containing protein" evidence="15">
    <location>
        <begin position="27"/>
        <end position="179"/>
    </location>
</feature>
<keyword evidence="18" id="KW-1185">Reference proteome</keyword>
<evidence type="ECO:0000256" key="15">
    <source>
        <dbReference type="SAM" id="SignalP"/>
    </source>
</evidence>
<evidence type="ECO:0000256" key="7">
    <source>
        <dbReference type="ARBA" id="ARBA00022729"/>
    </source>
</evidence>
<keyword evidence="9" id="KW-0034">Amyloid</keyword>
<feature type="region of interest" description="Disordered" evidence="14">
    <location>
        <begin position="32"/>
        <end position="52"/>
    </location>
</feature>
<keyword evidence="11" id="KW-1015">Disulfide bond</keyword>
<accession>A0A4X2KV62</accession>
<feature type="domain" description="Prion/Doppel protein beta-ribbon" evidence="16">
    <location>
        <begin position="64"/>
        <end position="179"/>
    </location>
</feature>
<keyword evidence="7 15" id="KW-0732">Signal</keyword>
<evidence type="ECO:0000313" key="18">
    <source>
        <dbReference type="Proteomes" id="UP000314987"/>
    </source>
</evidence>
<evidence type="ECO:0000256" key="8">
    <source>
        <dbReference type="ARBA" id="ARBA00023008"/>
    </source>
</evidence>
<dbReference type="GO" id="GO:0051260">
    <property type="term" value="P:protein homooligomerization"/>
    <property type="evidence" value="ECO:0007669"/>
    <property type="project" value="InterPro"/>
</dbReference>
<keyword evidence="13" id="KW-0449">Lipoprotein</keyword>
<dbReference type="GO" id="GO:0005507">
    <property type="term" value="F:copper ion binding"/>
    <property type="evidence" value="ECO:0007669"/>
    <property type="project" value="TreeGrafter"/>
</dbReference>
<dbReference type="Proteomes" id="UP000314987">
    <property type="component" value="Unassembled WGS sequence"/>
</dbReference>
<dbReference type="SUPFAM" id="SSF54098">
    <property type="entry name" value="Prion-like"/>
    <property type="match status" value="1"/>
</dbReference>
<evidence type="ECO:0000256" key="13">
    <source>
        <dbReference type="ARBA" id="ARBA00023288"/>
    </source>
</evidence>
<evidence type="ECO:0000256" key="12">
    <source>
        <dbReference type="ARBA" id="ARBA00023180"/>
    </source>
</evidence>
<name>A0A4X2KV62_VOMUR</name>
<evidence type="ECO:0000256" key="2">
    <source>
        <dbReference type="ARBA" id="ARBA00009910"/>
    </source>
</evidence>
<reference evidence="17" key="2">
    <citation type="submission" date="2025-08" db="UniProtKB">
        <authorList>
            <consortium name="Ensembl"/>
        </authorList>
    </citation>
    <scope>IDENTIFICATION</scope>
</reference>
<dbReference type="Pfam" id="PF00377">
    <property type="entry name" value="Prion"/>
    <property type="match status" value="1"/>
</dbReference>
<evidence type="ECO:0000256" key="10">
    <source>
        <dbReference type="ARBA" id="ARBA00023136"/>
    </source>
</evidence>
<dbReference type="InterPro" id="IPR022416">
    <property type="entry name" value="Prion/Doppel_prot_b-ribbon_dom"/>
</dbReference>
<comment type="subcellular location">
    <subcellularLocation>
        <location evidence="1">Cell membrane</location>
        <topology evidence="1">Lipid-anchor</topology>
        <topology evidence="1">GPI-anchor</topology>
    </subcellularLocation>
</comment>
<keyword evidence="12" id="KW-0325">Glycoprotein</keyword>
<reference evidence="17" key="3">
    <citation type="submission" date="2025-09" db="UniProtKB">
        <authorList>
            <consortium name="Ensembl"/>
        </authorList>
    </citation>
    <scope>IDENTIFICATION</scope>
</reference>
<keyword evidence="8" id="KW-0186">Copper</keyword>
<evidence type="ECO:0000256" key="4">
    <source>
        <dbReference type="ARBA" id="ARBA00022622"/>
    </source>
</evidence>
<evidence type="ECO:0000256" key="14">
    <source>
        <dbReference type="SAM" id="MobiDB-lite"/>
    </source>
</evidence>
<keyword evidence="10" id="KW-0472">Membrane</keyword>
<dbReference type="PANTHER" id="PTHR15506">
    <property type="entry name" value="DOPPEL PRION"/>
    <property type="match status" value="1"/>
</dbReference>
<comment type="similarity">
    <text evidence="2">Belongs to the prion family.</text>
</comment>
<dbReference type="GO" id="GO:0005886">
    <property type="term" value="C:plasma membrane"/>
    <property type="evidence" value="ECO:0007669"/>
    <property type="project" value="UniProtKB-SubCell"/>
</dbReference>
<evidence type="ECO:0000256" key="1">
    <source>
        <dbReference type="ARBA" id="ARBA00004609"/>
    </source>
</evidence>
<keyword evidence="4" id="KW-0336">GPI-anchor</keyword>
<dbReference type="AlphaFoldDB" id="A0A4X2KV62"/>
<dbReference type="GO" id="GO:0006878">
    <property type="term" value="P:intracellular copper ion homeostasis"/>
    <property type="evidence" value="ECO:0007669"/>
    <property type="project" value="TreeGrafter"/>
</dbReference>
<dbReference type="Ensembl" id="ENSVURT00010017715.1">
    <property type="protein sequence ID" value="ENSVURP00010015588.1"/>
    <property type="gene ID" value="ENSVURG00010011929.1"/>
</dbReference>
<evidence type="ECO:0000256" key="9">
    <source>
        <dbReference type="ARBA" id="ARBA00023087"/>
    </source>
</evidence>
<dbReference type="InterPro" id="IPR036924">
    <property type="entry name" value="Prion/Doppel_b-ribbon_dom_sf"/>
</dbReference>